<reference evidence="12" key="1">
    <citation type="submission" date="2009-09" db="EMBL/GenBank/DDBJ databases">
        <title>The complete genome of Kribbella flavida DSM 17836.</title>
        <authorList>
            <consortium name="US DOE Joint Genome Institute (JGI-PGF)"/>
            <person name="Lucas S."/>
            <person name="Copeland A."/>
            <person name="Lapidus A."/>
            <person name="Glavina del Rio T."/>
            <person name="Dalin E."/>
            <person name="Tice H."/>
            <person name="Bruce D."/>
            <person name="Goodwin L."/>
            <person name="Pitluck S."/>
            <person name="Kyrpides N."/>
            <person name="Mavromatis K."/>
            <person name="Ivanova N."/>
            <person name="Saunders E."/>
            <person name="Brettin T."/>
            <person name="Detter J.C."/>
            <person name="Han C."/>
            <person name="Larimer F."/>
            <person name="Land M."/>
            <person name="Hauser L."/>
            <person name="Markowitz V."/>
            <person name="Cheng J.-F."/>
            <person name="Hugenholtz P."/>
            <person name="Woyke T."/>
            <person name="Wu D."/>
            <person name="Pukall R."/>
            <person name="Klenk H.-P."/>
            <person name="Eisen J.A."/>
        </authorList>
    </citation>
    <scope>NUCLEOTIDE SEQUENCE [LARGE SCALE GENOMIC DNA]</scope>
    <source>
        <strain evidence="12">DSM 17836 / JCM 10339 / NBRC 14399</strain>
    </source>
</reference>
<dbReference type="SUPFAM" id="SSF54427">
    <property type="entry name" value="NTF2-like"/>
    <property type="match status" value="1"/>
</dbReference>
<dbReference type="NCBIfam" id="TIGR02960">
    <property type="entry name" value="SigX5"/>
    <property type="match status" value="1"/>
</dbReference>
<gene>
    <name evidence="11" type="ordered locus">Kfla_1151</name>
</gene>
<evidence type="ECO:0000256" key="7">
    <source>
        <dbReference type="RuleBase" id="RU000716"/>
    </source>
</evidence>
<dbReference type="eggNOG" id="COG1595">
    <property type="taxonomic scope" value="Bacteria"/>
</dbReference>
<evidence type="ECO:0000256" key="6">
    <source>
        <dbReference type="ARBA" id="ARBA00023163"/>
    </source>
</evidence>
<name>D2Q2S4_KRIFD</name>
<dbReference type="GO" id="GO:0006950">
    <property type="term" value="P:response to stress"/>
    <property type="evidence" value="ECO:0007669"/>
    <property type="project" value="UniProtKB-ARBA"/>
</dbReference>
<dbReference type="PANTHER" id="PTHR43133">
    <property type="entry name" value="RNA POLYMERASE ECF-TYPE SIGMA FACTO"/>
    <property type="match status" value="1"/>
</dbReference>
<dbReference type="KEGG" id="kfl:Kfla_1151"/>
<dbReference type="NCBIfam" id="NF006089">
    <property type="entry name" value="PRK08241.1"/>
    <property type="match status" value="1"/>
</dbReference>
<dbReference type="SUPFAM" id="SSF88659">
    <property type="entry name" value="Sigma3 and sigma4 domains of RNA polymerase sigma factors"/>
    <property type="match status" value="1"/>
</dbReference>
<dbReference type="PROSITE" id="PS01063">
    <property type="entry name" value="SIGMA70_ECF"/>
    <property type="match status" value="1"/>
</dbReference>
<evidence type="ECO:0000256" key="2">
    <source>
        <dbReference type="ARBA" id="ARBA00011344"/>
    </source>
</evidence>
<protein>
    <recommendedName>
        <fullName evidence="7">RNA polymerase sigma factor</fullName>
    </recommendedName>
</protein>
<dbReference type="GO" id="GO:0006352">
    <property type="term" value="P:DNA-templated transcription initiation"/>
    <property type="evidence" value="ECO:0007669"/>
    <property type="project" value="InterPro"/>
</dbReference>
<dbReference type="InterPro" id="IPR013249">
    <property type="entry name" value="RNA_pol_sigma70_r4_t2"/>
</dbReference>
<evidence type="ECO:0000259" key="9">
    <source>
        <dbReference type="Pfam" id="PF04542"/>
    </source>
</evidence>
<reference evidence="11 12" key="2">
    <citation type="journal article" date="2010" name="Stand. Genomic Sci.">
        <title>Complete genome sequence of Kribbella flavida type strain (IFO 14399).</title>
        <authorList>
            <person name="Pukall R."/>
            <person name="Lapidus A."/>
            <person name="Glavina Del Rio T."/>
            <person name="Copeland A."/>
            <person name="Tice H."/>
            <person name="Cheng J.-F."/>
            <person name="Lucas S."/>
            <person name="Chen F."/>
            <person name="Nolan M."/>
            <person name="LaButti K."/>
            <person name="Pati A."/>
            <person name="Ivanova N."/>
            <person name="Mavrommatis K."/>
            <person name="Mikhailova N."/>
            <person name="Pitluck S."/>
            <person name="Bruce D."/>
            <person name="Goodwin L."/>
            <person name="Land M."/>
            <person name="Hauser L."/>
            <person name="Chang Y.-J."/>
            <person name="Jeffries C.D."/>
            <person name="Chen A."/>
            <person name="Palaniappan K."/>
            <person name="Chain P."/>
            <person name="Rohde M."/>
            <person name="Goeker M."/>
            <person name="Bristow J."/>
            <person name="Eisen J.A."/>
            <person name="Markowitz V."/>
            <person name="Hugenholtz P."/>
            <person name="Kyrpides N.C."/>
            <person name="Klenk H.-P."/>
            <person name="Brettin T."/>
        </authorList>
    </citation>
    <scope>NUCLEOTIDE SEQUENCE [LARGE SCALE GENOMIC DNA]</scope>
    <source>
        <strain evidence="12">DSM 17836 / JCM 10339 / NBRC 14399</strain>
    </source>
</reference>
<evidence type="ECO:0000256" key="3">
    <source>
        <dbReference type="ARBA" id="ARBA00023015"/>
    </source>
</evidence>
<dbReference type="NCBIfam" id="TIGR02937">
    <property type="entry name" value="sigma70-ECF"/>
    <property type="match status" value="1"/>
</dbReference>
<dbReference type="EMBL" id="CP001736">
    <property type="protein sequence ID" value="ADB30255.1"/>
    <property type="molecule type" value="Genomic_DNA"/>
</dbReference>
<keyword evidence="12" id="KW-1185">Reference proteome</keyword>
<comment type="similarity">
    <text evidence="1 7">Belongs to the sigma-70 factor family. ECF subfamily.</text>
</comment>
<evidence type="ECO:0000256" key="5">
    <source>
        <dbReference type="ARBA" id="ARBA00023125"/>
    </source>
</evidence>
<dbReference type="STRING" id="479435.Kfla_1151"/>
<evidence type="ECO:0000256" key="8">
    <source>
        <dbReference type="SAM" id="MobiDB-lite"/>
    </source>
</evidence>
<dbReference type="Pfam" id="PF08281">
    <property type="entry name" value="Sigma70_r4_2"/>
    <property type="match status" value="1"/>
</dbReference>
<dbReference type="InterPro" id="IPR014284">
    <property type="entry name" value="RNA_pol_sigma-70_dom"/>
</dbReference>
<dbReference type="AlphaFoldDB" id="D2Q2S4"/>
<dbReference type="Proteomes" id="UP000007967">
    <property type="component" value="Chromosome"/>
</dbReference>
<evidence type="ECO:0000259" key="10">
    <source>
        <dbReference type="Pfam" id="PF08281"/>
    </source>
</evidence>
<dbReference type="SUPFAM" id="SSF88946">
    <property type="entry name" value="Sigma2 domain of RNA polymerase sigma factors"/>
    <property type="match status" value="1"/>
</dbReference>
<dbReference type="InterPro" id="IPR000838">
    <property type="entry name" value="RNA_pol_sigma70_ECF_CS"/>
</dbReference>
<keyword evidence="6 7" id="KW-0804">Transcription</keyword>
<dbReference type="InterPro" id="IPR014305">
    <property type="entry name" value="RNA_pol_sigma-G_actinobac"/>
</dbReference>
<dbReference type="InterPro" id="IPR013324">
    <property type="entry name" value="RNA_pol_sigma_r3/r4-like"/>
</dbReference>
<dbReference type="HOGENOM" id="CLU_043648_0_0_11"/>
<keyword evidence="3 7" id="KW-0805">Transcription regulation</keyword>
<dbReference type="GO" id="GO:0003677">
    <property type="term" value="F:DNA binding"/>
    <property type="evidence" value="ECO:0007669"/>
    <property type="project" value="UniProtKB-KW"/>
</dbReference>
<accession>D2Q2S4</accession>
<comment type="subunit">
    <text evidence="2">Interacts transiently with the RNA polymerase catalytic core formed by RpoA, RpoB, RpoC and RpoZ (2 alpha, 1 beta, 1 beta' and 1 omega subunit) to form the RNA polymerase holoenzyme that can initiate transcription.</text>
</comment>
<keyword evidence="5 7" id="KW-0238">DNA-binding</keyword>
<evidence type="ECO:0000313" key="11">
    <source>
        <dbReference type="EMBL" id="ADB30255.1"/>
    </source>
</evidence>
<dbReference type="Gene3D" id="1.10.1740.10">
    <property type="match status" value="1"/>
</dbReference>
<organism evidence="11 12">
    <name type="scientific">Kribbella flavida (strain DSM 17836 / JCM 10339 / NBRC 14399)</name>
    <dbReference type="NCBI Taxonomy" id="479435"/>
    <lineage>
        <taxon>Bacteria</taxon>
        <taxon>Bacillati</taxon>
        <taxon>Actinomycetota</taxon>
        <taxon>Actinomycetes</taxon>
        <taxon>Propionibacteriales</taxon>
        <taxon>Kribbellaceae</taxon>
        <taxon>Kribbella</taxon>
    </lineage>
</organism>
<dbReference type="InterPro" id="IPR032710">
    <property type="entry name" value="NTF2-like_dom_sf"/>
</dbReference>
<dbReference type="Gene3D" id="1.10.10.10">
    <property type="entry name" value="Winged helix-like DNA-binding domain superfamily/Winged helix DNA-binding domain"/>
    <property type="match status" value="1"/>
</dbReference>
<dbReference type="Pfam" id="PF04542">
    <property type="entry name" value="Sigma70_r2"/>
    <property type="match status" value="1"/>
</dbReference>
<sequence>MATVDEREVRRTVADAALLADRAEGYRRELFAHCYRMTGSVHDAEDLVQETFLRAWRGSAGFDGRSSLRTWLYRIATNACLTALDQRRRRFLPAGTGAPSNDPDEPPRPAESVAWVEPLPDALLRANETPESIVVERDSVRLALVAALQYLQPRQRAVLLLREVLAWPAAEVAEVMGISVAAVKSLLQRARGRIAELEPEPEDRLQLDDPQAQELLRRYITAFETADVAELGRLLCEDASIEVPPSTTWFQGIQVCLPYLGRHVLEDVGTWRLVGTEVNGQPAAAAYHREPDGRYTAAVVGVFTMTARGISRVVVFPDAGLTAAAGLPAALEPND</sequence>
<dbReference type="Gene3D" id="3.10.450.50">
    <property type="match status" value="1"/>
</dbReference>
<dbReference type="PANTHER" id="PTHR43133:SF65">
    <property type="entry name" value="ECF RNA POLYMERASE SIGMA FACTOR SIGG"/>
    <property type="match status" value="1"/>
</dbReference>
<proteinExistence type="inferred from homology"/>
<dbReference type="CDD" id="cd06171">
    <property type="entry name" value="Sigma70_r4"/>
    <property type="match status" value="1"/>
</dbReference>
<dbReference type="OrthoDB" id="9780326at2"/>
<dbReference type="RefSeq" id="WP_012918811.1">
    <property type="nucleotide sequence ID" value="NC_013729.1"/>
</dbReference>
<keyword evidence="4 7" id="KW-0731">Sigma factor</keyword>
<evidence type="ECO:0000256" key="4">
    <source>
        <dbReference type="ARBA" id="ARBA00023082"/>
    </source>
</evidence>
<dbReference type="InterPro" id="IPR007627">
    <property type="entry name" value="RNA_pol_sigma70_r2"/>
</dbReference>
<feature type="domain" description="RNA polymerase sigma factor 70 region 4 type 2" evidence="10">
    <location>
        <begin position="142"/>
        <end position="193"/>
    </location>
</feature>
<dbReference type="InterPro" id="IPR039425">
    <property type="entry name" value="RNA_pol_sigma-70-like"/>
</dbReference>
<dbReference type="GO" id="GO:0016987">
    <property type="term" value="F:sigma factor activity"/>
    <property type="evidence" value="ECO:0007669"/>
    <property type="project" value="UniProtKB-KW"/>
</dbReference>
<evidence type="ECO:0000313" key="12">
    <source>
        <dbReference type="Proteomes" id="UP000007967"/>
    </source>
</evidence>
<dbReference type="InterPro" id="IPR013325">
    <property type="entry name" value="RNA_pol_sigma_r2"/>
</dbReference>
<evidence type="ECO:0000256" key="1">
    <source>
        <dbReference type="ARBA" id="ARBA00010641"/>
    </source>
</evidence>
<feature type="region of interest" description="Disordered" evidence="8">
    <location>
        <begin position="92"/>
        <end position="111"/>
    </location>
</feature>
<feature type="domain" description="RNA polymerase sigma-70 region 2" evidence="9">
    <location>
        <begin position="25"/>
        <end position="90"/>
    </location>
</feature>
<dbReference type="InterPro" id="IPR036388">
    <property type="entry name" value="WH-like_DNA-bd_sf"/>
</dbReference>